<evidence type="ECO:0000259" key="9">
    <source>
        <dbReference type="Pfam" id="PF25987"/>
    </source>
</evidence>
<dbReference type="PANTHER" id="PTHR35578">
    <property type="entry name" value="PROLINE-RICH TRANSMEMBRANE PROTEIN 4-RELATED"/>
    <property type="match status" value="1"/>
</dbReference>
<feature type="transmembrane region" description="Helical" evidence="8">
    <location>
        <begin position="509"/>
        <end position="530"/>
    </location>
</feature>
<comment type="subcellular location">
    <subcellularLocation>
        <location evidence="1">Membrane</location>
        <topology evidence="1">Multi-pass membrane protein</topology>
    </subcellularLocation>
</comment>
<protein>
    <recommendedName>
        <fullName evidence="9">Proline-rich transmembrane protein 3/4 domain-containing protein</fullName>
    </recommendedName>
</protein>
<keyword evidence="11" id="KW-1185">Reference proteome</keyword>
<keyword evidence="3 8" id="KW-0812">Transmembrane</keyword>
<dbReference type="EMBL" id="OW240914">
    <property type="protein sequence ID" value="CAH2275400.1"/>
    <property type="molecule type" value="Genomic_DNA"/>
</dbReference>
<evidence type="ECO:0000256" key="5">
    <source>
        <dbReference type="ARBA" id="ARBA00022989"/>
    </source>
</evidence>
<evidence type="ECO:0000256" key="6">
    <source>
        <dbReference type="ARBA" id="ARBA00023136"/>
    </source>
</evidence>
<feature type="region of interest" description="Disordered" evidence="7">
    <location>
        <begin position="907"/>
        <end position="935"/>
    </location>
</feature>
<evidence type="ECO:0000256" key="1">
    <source>
        <dbReference type="ARBA" id="ARBA00004141"/>
    </source>
</evidence>
<dbReference type="InterPro" id="IPR052836">
    <property type="entry name" value="PRRT_domain-containing"/>
</dbReference>
<evidence type="ECO:0000256" key="4">
    <source>
        <dbReference type="ARBA" id="ARBA00022729"/>
    </source>
</evidence>
<keyword evidence="5 8" id="KW-1133">Transmembrane helix</keyword>
<feature type="transmembrane region" description="Helical" evidence="8">
    <location>
        <begin position="477"/>
        <end position="497"/>
    </location>
</feature>
<sequence>MIDDIKAAGVVIHCVSLRDSPVPPAMYFLCERLLVGRTLQHHGSGWLLLAEKTDSQDGKATKDPNLQHAIPSRRFESITEYSSTLASVWLQNNDESSFIPSQKDDEQEPFGPTHHSPMLVSEHPQTEMFLQANTKAEDVSDVSSTPVHQATNKYLMEMATNEHSTLPISQSSPSEWSEEPSQLSTLFSSAVDITLSSVQETTLNWDTPSPYSVLLKINDLTDPSVTTMSFSLMDFISFTPSLKSIWPSPGSASQEPEVKPSEYSSLTLPSNRKDIDAKLATDEDAFSMTQMIPGEILEASTDVDDNITEQMNEETSVSLTYVVTSDAVLVPLGSTLAIDPPESWDCDSNPENCNFTATLSSTPYEVDPTVNGRSSILSSPPIFITLHSDWNTSVADWGVAWEALVYGSVGLFGTVALLALLSFFCLVFRCPSGSFYFAILHLLLIAVSSSRAFALFYDAYGHQDRLPVFTALLLHDLAFPCMTSSFGIAFLLLSSRCRLQHSTPRFPRLCILSAVVFLHFMVAAGAVVIVDLLQQFLFLLLVSRGVYVVLTVLLSLSFFIFYCVVRNQNTQIYDLKSSTPPTEYTNGCPFADSKDWNRVVCTVLVSAFFGLLNAGLQLYAMLYALGYGGSIVFGPWPWWAFQLSSSVCEVGVCLPLAVVGAYPLFCANNIGRTNCWTKLFHLSPSHVTMKAPILASNSQWASSQHEKLICDTIVRSDSEFFPLYTLVEKRMSVGEELSLIYHSSKSLEVPGLNLYNGSKTPSFISVQMDSDSTVDFRPPSPINLRRSIDEALFSESLIPQSLFHGTTLSSSLSLTVRSATQLEDCVFKEKAADRGLYRTSSCMEIEAGVPIIEPAITSTIKQDTAGTSYLGTWKGEESTTSSLCKMSLDGSSLVLCSSPEHAGTFTYSSEKKHESNRQSQGVYHTLSPPSQESLDVTTNTENSLRENLIDVFGPIDSLSVGSDTIDL</sequence>
<feature type="domain" description="Proline-rich transmembrane protein 3/4" evidence="9">
    <location>
        <begin position="388"/>
        <end position="681"/>
    </location>
</feature>
<dbReference type="PANTHER" id="PTHR35578:SF6">
    <property type="entry name" value="PROLINE-RICH TRANSMEMBRANE PROTEIN 4"/>
    <property type="match status" value="1"/>
</dbReference>
<feature type="transmembrane region" description="Helical" evidence="8">
    <location>
        <begin position="435"/>
        <end position="457"/>
    </location>
</feature>
<feature type="compositionally biased region" description="Polar residues" evidence="7">
    <location>
        <begin position="917"/>
        <end position="935"/>
    </location>
</feature>
<evidence type="ECO:0000256" key="2">
    <source>
        <dbReference type="ARBA" id="ARBA00022553"/>
    </source>
</evidence>
<feature type="transmembrane region" description="Helical" evidence="8">
    <location>
        <begin position="403"/>
        <end position="428"/>
    </location>
</feature>
<accession>A0AAD1RPD2</accession>
<gene>
    <name evidence="10" type="ORF">PECUL_23A000086</name>
</gene>
<evidence type="ECO:0000313" key="10">
    <source>
        <dbReference type="EMBL" id="CAH2275400.1"/>
    </source>
</evidence>
<organism evidence="10 11">
    <name type="scientific">Pelobates cultripes</name>
    <name type="common">Western spadefoot toad</name>
    <dbReference type="NCBI Taxonomy" id="61616"/>
    <lineage>
        <taxon>Eukaryota</taxon>
        <taxon>Metazoa</taxon>
        <taxon>Chordata</taxon>
        <taxon>Craniata</taxon>
        <taxon>Vertebrata</taxon>
        <taxon>Euteleostomi</taxon>
        <taxon>Amphibia</taxon>
        <taxon>Batrachia</taxon>
        <taxon>Anura</taxon>
        <taxon>Pelobatoidea</taxon>
        <taxon>Pelobatidae</taxon>
        <taxon>Pelobates</taxon>
    </lineage>
</organism>
<feature type="region of interest" description="Disordered" evidence="7">
    <location>
        <begin position="247"/>
        <end position="267"/>
    </location>
</feature>
<evidence type="ECO:0000256" key="7">
    <source>
        <dbReference type="SAM" id="MobiDB-lite"/>
    </source>
</evidence>
<evidence type="ECO:0000256" key="8">
    <source>
        <dbReference type="SAM" id="Phobius"/>
    </source>
</evidence>
<proteinExistence type="predicted"/>
<feature type="transmembrane region" description="Helical" evidence="8">
    <location>
        <begin position="599"/>
        <end position="619"/>
    </location>
</feature>
<keyword evidence="6 8" id="KW-0472">Membrane</keyword>
<dbReference type="InterPro" id="IPR059081">
    <property type="entry name" value="PRRT3-4"/>
</dbReference>
<feature type="transmembrane region" description="Helical" evidence="8">
    <location>
        <begin position="536"/>
        <end position="565"/>
    </location>
</feature>
<evidence type="ECO:0000256" key="3">
    <source>
        <dbReference type="ARBA" id="ARBA00022692"/>
    </source>
</evidence>
<keyword evidence="2" id="KW-0597">Phosphoprotein</keyword>
<dbReference type="Proteomes" id="UP001295444">
    <property type="component" value="Chromosome 03"/>
</dbReference>
<reference evidence="10" key="1">
    <citation type="submission" date="2022-03" db="EMBL/GenBank/DDBJ databases">
        <authorList>
            <person name="Alioto T."/>
            <person name="Alioto T."/>
            <person name="Gomez Garrido J."/>
        </authorList>
    </citation>
    <scope>NUCLEOTIDE SEQUENCE</scope>
</reference>
<evidence type="ECO:0000313" key="11">
    <source>
        <dbReference type="Proteomes" id="UP001295444"/>
    </source>
</evidence>
<dbReference type="Pfam" id="PF25987">
    <property type="entry name" value="PRRT3"/>
    <property type="match status" value="1"/>
</dbReference>
<keyword evidence="4" id="KW-0732">Signal</keyword>
<dbReference type="AlphaFoldDB" id="A0AAD1RPD2"/>
<feature type="region of interest" description="Disordered" evidence="7">
    <location>
        <begin position="96"/>
        <end position="119"/>
    </location>
</feature>
<name>A0AAD1RPD2_PELCU</name>